<dbReference type="InterPro" id="IPR052018">
    <property type="entry name" value="PHP_domain"/>
</dbReference>
<dbReference type="Pfam" id="PF13304">
    <property type="entry name" value="AAA_21"/>
    <property type="match status" value="1"/>
</dbReference>
<evidence type="ECO:0000313" key="3">
    <source>
        <dbReference type="EMBL" id="KKP36759.1"/>
    </source>
</evidence>
<name>A0A0F9YZ22_9BACT</name>
<dbReference type="Pfam" id="PF02811">
    <property type="entry name" value="PHP"/>
    <property type="match status" value="1"/>
</dbReference>
<dbReference type="GO" id="GO:0005524">
    <property type="term" value="F:ATP binding"/>
    <property type="evidence" value="ECO:0007669"/>
    <property type="project" value="InterPro"/>
</dbReference>
<protein>
    <recommendedName>
        <fullName evidence="2">Polymerase/histidinol phosphatase N-terminal domain-containing protein</fullName>
    </recommendedName>
</protein>
<proteinExistence type="predicted"/>
<dbReference type="PATRIC" id="fig|1618475.3.peg.192"/>
<sequence length="885" mass="101979">MTVHNLISQGSSWKKIDLHVHTSSSYDWDKKCNETAKDIIKKAVSENLSLISITDHHTVNGIDKVIKEANGKNITILPGVELRTDKGNKAIHIIGIFDNSISSKTIYDKLLCPLNFSENDIKIKGNEHVYCNFEEACQRIHEMGGIVSLHAGNKSNGIEQLDSDIRATLKKDLASLVDIFEVTSQKQVDDYQKIVFPKIKQEFPCVITSDAIDRSKLKYKNGHSIEALGKKFTWIKSEPTFQGLKEILCEPILRVLLDSQCPSYLHPQITAIEIETPKEYLNKQIIIKDRFCFGEINKFFFSSNLNSLIGGRATGKSTLLELIGFVFNKFQASENPKKPSIIENLQTKYPKVKIKVNFKFGEKEYSTEKNLTDIKTNLFGFDVIYLPQDEIEKKANNEEEITKLINSLIDESKLQFSKLTLINKKLFIEKLRSNYSQIFAKEKELKTTQEELQKIQLVLSFTQSEKYKNLVNELSSKIKEREKVNNAITNLEWQRDILLETKSELEENIKTDTLSLSDYLKQPELYLTEQSIRKILNIIDFLNKAIKEIKESTNYKKLLINLDKLNKKYIQACRQLGLDSINQSKIKDALENKGRIEIKIKQLEQEIKLIKSAKLKHNDEIKIIETEYRSHQILEKKLIDNAKTKFGSDLSITVIENQEKLEKNIINLFIKYQKLSGKYGLKEPDIKSIIKGLSLKEIISHLKQNKIPIKYNEENGTNENKVTAQFFFIDKNFLYREILIMNLEETLPENNFIITFKGKKLYEMSFGERCGVVLRLILSNSNLPLIIDQPEDHLDNKYIVKELLDLVKQKKQERQIILSTHNPNIVVNGDSELIIGLEVDSKTGYSRVQSGALEKIKIRELITGILEGGQEAFLKRERKYDFKNI</sequence>
<dbReference type="Gene3D" id="3.20.20.140">
    <property type="entry name" value="Metal-dependent hydrolases"/>
    <property type="match status" value="1"/>
</dbReference>
<dbReference type="NCBIfam" id="NF045780">
    <property type="entry name" value="TrlF_fam_ATP"/>
    <property type="match status" value="1"/>
</dbReference>
<dbReference type="SUPFAM" id="SSF89550">
    <property type="entry name" value="PHP domain-like"/>
    <property type="match status" value="1"/>
</dbReference>
<organism evidence="3 4">
    <name type="scientific">Candidatus Roizmanbacteria bacterium GW2011_GWA2_32_13</name>
    <dbReference type="NCBI Taxonomy" id="1618475"/>
    <lineage>
        <taxon>Bacteria</taxon>
        <taxon>Candidatus Roizmaniibacteriota</taxon>
    </lineage>
</organism>
<dbReference type="PANTHER" id="PTHR42924">
    <property type="entry name" value="EXONUCLEASE"/>
    <property type="match status" value="1"/>
</dbReference>
<dbReference type="SMART" id="SM00481">
    <property type="entry name" value="POLIIIAc"/>
    <property type="match status" value="1"/>
</dbReference>
<dbReference type="InterPro" id="IPR027417">
    <property type="entry name" value="P-loop_NTPase"/>
</dbReference>
<dbReference type="AlphaFoldDB" id="A0A0F9YZ22"/>
<reference evidence="3 4" key="1">
    <citation type="journal article" date="2015" name="Nature">
        <title>rRNA introns, odd ribosomes, and small enigmatic genomes across a large radiation of phyla.</title>
        <authorList>
            <person name="Brown C.T."/>
            <person name="Hug L.A."/>
            <person name="Thomas B.C."/>
            <person name="Sharon I."/>
            <person name="Castelle C.J."/>
            <person name="Singh A."/>
            <person name="Wilkins M.J."/>
            <person name="Williams K.H."/>
            <person name="Banfield J.F."/>
        </authorList>
    </citation>
    <scope>NUCLEOTIDE SEQUENCE [LARGE SCALE GENOMIC DNA]</scope>
</reference>
<feature type="coiled-coil region" evidence="1">
    <location>
        <begin position="555"/>
        <end position="620"/>
    </location>
</feature>
<evidence type="ECO:0000259" key="2">
    <source>
        <dbReference type="SMART" id="SM00481"/>
    </source>
</evidence>
<evidence type="ECO:0000256" key="1">
    <source>
        <dbReference type="SAM" id="Coils"/>
    </source>
</evidence>
<dbReference type="GO" id="GO:0016887">
    <property type="term" value="F:ATP hydrolysis activity"/>
    <property type="evidence" value="ECO:0007669"/>
    <property type="project" value="InterPro"/>
</dbReference>
<evidence type="ECO:0000313" key="4">
    <source>
        <dbReference type="Proteomes" id="UP000034349"/>
    </source>
</evidence>
<dbReference type="EMBL" id="LBOK01000013">
    <property type="protein sequence ID" value="KKP36759.1"/>
    <property type="molecule type" value="Genomic_DNA"/>
</dbReference>
<dbReference type="PANTHER" id="PTHR42924:SF3">
    <property type="entry name" value="POLYMERASE_HISTIDINOL PHOSPHATASE N-TERMINAL DOMAIN-CONTAINING PROTEIN"/>
    <property type="match status" value="1"/>
</dbReference>
<dbReference type="Proteomes" id="UP000034349">
    <property type="component" value="Unassembled WGS sequence"/>
</dbReference>
<feature type="coiled-coil region" evidence="1">
    <location>
        <begin position="467"/>
        <end position="508"/>
    </location>
</feature>
<feature type="domain" description="Polymerase/histidinol phosphatase N-terminal" evidence="2">
    <location>
        <begin position="16"/>
        <end position="86"/>
    </location>
</feature>
<dbReference type="GO" id="GO:0035312">
    <property type="term" value="F:5'-3' DNA exonuclease activity"/>
    <property type="evidence" value="ECO:0007669"/>
    <property type="project" value="TreeGrafter"/>
</dbReference>
<dbReference type="InterPro" id="IPR003959">
    <property type="entry name" value="ATPase_AAA_core"/>
</dbReference>
<accession>A0A0F9YZ22</accession>
<dbReference type="InterPro" id="IPR004013">
    <property type="entry name" value="PHP_dom"/>
</dbReference>
<dbReference type="Gene3D" id="3.40.50.300">
    <property type="entry name" value="P-loop containing nucleotide triphosphate hydrolases"/>
    <property type="match status" value="2"/>
</dbReference>
<dbReference type="InterPro" id="IPR016195">
    <property type="entry name" value="Pol/histidinol_Pase-like"/>
</dbReference>
<comment type="caution">
    <text evidence="3">The sequence shown here is derived from an EMBL/GenBank/DDBJ whole genome shotgun (WGS) entry which is preliminary data.</text>
</comment>
<gene>
    <name evidence="3" type="ORF">UR23_C0013G0005</name>
</gene>
<dbReference type="GO" id="GO:0004534">
    <property type="term" value="F:5'-3' RNA exonuclease activity"/>
    <property type="evidence" value="ECO:0007669"/>
    <property type="project" value="TreeGrafter"/>
</dbReference>
<dbReference type="SUPFAM" id="SSF52540">
    <property type="entry name" value="P-loop containing nucleoside triphosphate hydrolases"/>
    <property type="match status" value="1"/>
</dbReference>
<keyword evidence="1" id="KW-0175">Coiled coil</keyword>
<dbReference type="InterPro" id="IPR054787">
    <property type="entry name" value="TrlF_ATPase"/>
</dbReference>
<dbReference type="InterPro" id="IPR003141">
    <property type="entry name" value="Pol/His_phosphatase_N"/>
</dbReference>